<keyword evidence="2" id="KW-1133">Transmembrane helix</keyword>
<reference evidence="3 4" key="1">
    <citation type="submission" date="2019-04" db="EMBL/GenBank/DDBJ databases">
        <title>An improved genome assembly and genetic linkage map for asparagus bean, Vigna unguiculata ssp. sesquipedialis.</title>
        <authorList>
            <person name="Xia Q."/>
            <person name="Zhang R."/>
            <person name="Dong Y."/>
        </authorList>
    </citation>
    <scope>NUCLEOTIDE SEQUENCE [LARGE SCALE GENOMIC DNA]</scope>
    <source>
        <tissue evidence="3">Leaf</tissue>
    </source>
</reference>
<evidence type="ECO:0000313" key="4">
    <source>
        <dbReference type="Proteomes" id="UP000501690"/>
    </source>
</evidence>
<name>A0A4D6M918_VIGUN</name>
<dbReference type="Proteomes" id="UP000501690">
    <property type="component" value="Linkage Group LG6"/>
</dbReference>
<evidence type="ECO:0000313" key="3">
    <source>
        <dbReference type="EMBL" id="QCD97313.1"/>
    </source>
</evidence>
<keyword evidence="2" id="KW-0472">Membrane</keyword>
<feature type="transmembrane region" description="Helical" evidence="2">
    <location>
        <begin position="34"/>
        <end position="55"/>
    </location>
</feature>
<evidence type="ECO:0000256" key="2">
    <source>
        <dbReference type="SAM" id="Phobius"/>
    </source>
</evidence>
<feature type="region of interest" description="Disordered" evidence="1">
    <location>
        <begin position="200"/>
        <end position="223"/>
    </location>
</feature>
<sequence>MWNRQTICTAILPSGAYATPDDGVVTRCVVIRFAWLVVLVLVWEMLDIVMSGAAASGEVRSCWIMCVGLRVERSVELDYERRDLDREMLCHERVGRFVFSVLTLERCCERFRLHLSSTSAPSLNRPQPRRIPLATLKSLLQQKLELGEDDGALAILKHLIAAQPDVVDWKFLVMHLVVEMGNIGGACAYYEEGKGDDYPTAGGGAARGRGGQEEERGEGHEAHHCTYHRCGKPLRDSTEAMALKIPLRRCNDGATAVWQWCRRNWTTRNSWILEEEEEGTTLLQ</sequence>
<dbReference type="AlphaFoldDB" id="A0A4D6M918"/>
<proteinExistence type="predicted"/>
<keyword evidence="2" id="KW-0812">Transmembrane</keyword>
<organism evidence="3 4">
    <name type="scientific">Vigna unguiculata</name>
    <name type="common">Cowpea</name>
    <dbReference type="NCBI Taxonomy" id="3917"/>
    <lineage>
        <taxon>Eukaryota</taxon>
        <taxon>Viridiplantae</taxon>
        <taxon>Streptophyta</taxon>
        <taxon>Embryophyta</taxon>
        <taxon>Tracheophyta</taxon>
        <taxon>Spermatophyta</taxon>
        <taxon>Magnoliopsida</taxon>
        <taxon>eudicotyledons</taxon>
        <taxon>Gunneridae</taxon>
        <taxon>Pentapetalae</taxon>
        <taxon>rosids</taxon>
        <taxon>fabids</taxon>
        <taxon>Fabales</taxon>
        <taxon>Fabaceae</taxon>
        <taxon>Papilionoideae</taxon>
        <taxon>50 kb inversion clade</taxon>
        <taxon>NPAAA clade</taxon>
        <taxon>indigoferoid/millettioid clade</taxon>
        <taxon>Phaseoleae</taxon>
        <taxon>Vigna</taxon>
    </lineage>
</organism>
<dbReference type="EMBL" id="CP039350">
    <property type="protein sequence ID" value="QCD97313.1"/>
    <property type="molecule type" value="Genomic_DNA"/>
</dbReference>
<feature type="compositionally biased region" description="Basic and acidic residues" evidence="1">
    <location>
        <begin position="210"/>
        <end position="223"/>
    </location>
</feature>
<evidence type="ECO:0000256" key="1">
    <source>
        <dbReference type="SAM" id="MobiDB-lite"/>
    </source>
</evidence>
<keyword evidence="4" id="KW-1185">Reference proteome</keyword>
<protein>
    <recommendedName>
        <fullName evidence="5">Tetratricopeptide repeat</fullName>
    </recommendedName>
</protein>
<gene>
    <name evidence="3" type="ORF">DEO72_LG6g2023</name>
</gene>
<accession>A0A4D6M918</accession>
<evidence type="ECO:0008006" key="5">
    <source>
        <dbReference type="Google" id="ProtNLM"/>
    </source>
</evidence>